<feature type="transmembrane region" description="Helical" evidence="8">
    <location>
        <begin position="752"/>
        <end position="778"/>
    </location>
</feature>
<accession>A0ABQ6IMJ1</accession>
<evidence type="ECO:0000313" key="10">
    <source>
        <dbReference type="EMBL" id="GMA39132.1"/>
    </source>
</evidence>
<dbReference type="InterPro" id="IPR003838">
    <property type="entry name" value="ABC3_permease_C"/>
</dbReference>
<evidence type="ECO:0000256" key="5">
    <source>
        <dbReference type="ARBA" id="ARBA00023136"/>
    </source>
</evidence>
<reference evidence="11" key="1">
    <citation type="journal article" date="2019" name="Int. J. Syst. Evol. Microbiol.">
        <title>The Global Catalogue of Microorganisms (GCM) 10K type strain sequencing project: providing services to taxonomists for standard genome sequencing and annotation.</title>
        <authorList>
            <consortium name="The Broad Institute Genomics Platform"/>
            <consortium name="The Broad Institute Genome Sequencing Center for Infectious Disease"/>
            <person name="Wu L."/>
            <person name="Ma J."/>
        </authorList>
    </citation>
    <scope>NUCLEOTIDE SEQUENCE [LARGE SCALE GENOMIC DNA]</scope>
    <source>
        <strain evidence="11">NBRC 113072</strain>
    </source>
</reference>
<feature type="domain" description="ABC3 transporter permease C-terminal" evidence="9">
    <location>
        <begin position="756"/>
        <end position="868"/>
    </location>
</feature>
<organism evidence="10 11">
    <name type="scientific">Mobilicoccus caccae</name>
    <dbReference type="NCBI Taxonomy" id="1859295"/>
    <lineage>
        <taxon>Bacteria</taxon>
        <taxon>Bacillati</taxon>
        <taxon>Actinomycetota</taxon>
        <taxon>Actinomycetes</taxon>
        <taxon>Micrococcales</taxon>
        <taxon>Dermatophilaceae</taxon>
        <taxon>Mobilicoccus</taxon>
    </lineage>
</organism>
<feature type="transmembrane region" description="Helical" evidence="8">
    <location>
        <begin position="314"/>
        <end position="335"/>
    </location>
</feature>
<evidence type="ECO:0000256" key="8">
    <source>
        <dbReference type="SAM" id="Phobius"/>
    </source>
</evidence>
<keyword evidence="4 8" id="KW-1133">Transmembrane helix</keyword>
<evidence type="ECO:0000256" key="4">
    <source>
        <dbReference type="ARBA" id="ARBA00022989"/>
    </source>
</evidence>
<feature type="transmembrane region" description="Helical" evidence="8">
    <location>
        <begin position="431"/>
        <end position="452"/>
    </location>
</feature>
<dbReference type="RefSeq" id="WP_284303110.1">
    <property type="nucleotide sequence ID" value="NZ_BSUO01000001.1"/>
</dbReference>
<keyword evidence="2" id="KW-1003">Cell membrane</keyword>
<feature type="region of interest" description="Disordered" evidence="7">
    <location>
        <begin position="51"/>
        <end position="78"/>
    </location>
</feature>
<evidence type="ECO:0000256" key="7">
    <source>
        <dbReference type="SAM" id="MobiDB-lite"/>
    </source>
</evidence>
<dbReference type="Pfam" id="PF02687">
    <property type="entry name" value="FtsX"/>
    <property type="match status" value="1"/>
</dbReference>
<evidence type="ECO:0000313" key="11">
    <source>
        <dbReference type="Proteomes" id="UP001157126"/>
    </source>
</evidence>
<comment type="caution">
    <text evidence="10">The sequence shown here is derived from an EMBL/GenBank/DDBJ whole genome shotgun (WGS) entry which is preliminary data.</text>
</comment>
<evidence type="ECO:0000256" key="3">
    <source>
        <dbReference type="ARBA" id="ARBA00022692"/>
    </source>
</evidence>
<protein>
    <recommendedName>
        <fullName evidence="9">ABC3 transporter permease C-terminal domain-containing protein</fullName>
    </recommendedName>
</protein>
<comment type="subcellular location">
    <subcellularLocation>
        <location evidence="1">Cell membrane</location>
        <topology evidence="1">Multi-pass membrane protein</topology>
    </subcellularLocation>
</comment>
<feature type="transmembrane region" description="Helical" evidence="8">
    <location>
        <begin position="389"/>
        <end position="410"/>
    </location>
</feature>
<feature type="transmembrane region" description="Helical" evidence="8">
    <location>
        <begin position="517"/>
        <end position="536"/>
    </location>
</feature>
<keyword evidence="11" id="KW-1185">Reference proteome</keyword>
<keyword evidence="3 8" id="KW-0812">Transmembrane</keyword>
<evidence type="ECO:0000256" key="6">
    <source>
        <dbReference type="ARBA" id="ARBA00038076"/>
    </source>
</evidence>
<sequence length="887" mass="91618">MTGPRTWTRLAGSARSRVLLLLVAVTVAVVTAPAAALPPLTDDAAAQRLTQSVREAPRAGRSLSVTTGYDVPEMPTEGTPFDPVTAGVEQVMGPAAMAHFSPVTPTVSTVGTLAVSPAPPGEQRLARLVLSPTLDDAVRWVEGRAPAATTDPVLQVGLSATSARALRVRVGDEWSIATSPAAPEQRRRVVVVGLYDPVAAEADLWSAFSELRTPVPIPQPDGGIAQFTGLVVAPGEHQRLREVFAGPFLYEWAWAIRPDRITPADIPDFEAAMARLRSATADRTGGPVQVRSGLDVTIDRWRTAVVTTRVMDGAVGTGLVVLGIPLLLLLCRLRAEDRREADRLLTSRGASRGQSVGLALLDVAPAALAGALVGYAAACLSVGRGVPGWWAALLLAAVAVATAHSTLSGLTDLTGRGDRRRLGRVRSTTRVVALLLGLGVTVAAVLTARQTAAETPRGLAPRPDLLTQSLPVLLAVCAGVLLVLLLRGLTRLLAACGSRRGVGVWLGLLQSVRSPQVATLPVVAIVVAASLTVWLTSISHTLTEHRELQTWRETGAALRIDGDRLEDVTGTVRAHSGVHTVAPLAERPGQVAGAGGGLGSRVSVEVLLGSSAEVDAVHAGTPLEPGEDAAPPRVLGGDGLAVVTSAPLPALDRPDPTLVVENRRLPIASVVVDPGLASGDRPVVLAPREAVERALGRPVTTTRLLVAADESAAADLAAQVPGLSPMVTDVVGRAAIARSRGEEPLTAHIDTVVILTAAAAALLAALAVHALAAATATARRRVLARARVLGMRTGDRRRLVAVQVLPPAVAAIAAGLLTGQALPPLVPRLVDLSPFTGGAPWPPLTPSWAAVAAIGAGLLVLVLAVVAIDLRATTGHLTSHLRAGEDP</sequence>
<evidence type="ECO:0000256" key="1">
    <source>
        <dbReference type="ARBA" id="ARBA00004651"/>
    </source>
</evidence>
<feature type="transmembrane region" description="Helical" evidence="8">
    <location>
        <begin position="799"/>
        <end position="822"/>
    </location>
</feature>
<dbReference type="PANTHER" id="PTHR30572">
    <property type="entry name" value="MEMBRANE COMPONENT OF TRANSPORTER-RELATED"/>
    <property type="match status" value="1"/>
</dbReference>
<gene>
    <name evidence="10" type="ORF">GCM10025883_11770</name>
</gene>
<proteinExistence type="inferred from homology"/>
<evidence type="ECO:0000256" key="2">
    <source>
        <dbReference type="ARBA" id="ARBA00022475"/>
    </source>
</evidence>
<feature type="transmembrane region" description="Helical" evidence="8">
    <location>
        <begin position="472"/>
        <end position="496"/>
    </location>
</feature>
<name>A0ABQ6IMJ1_9MICO</name>
<dbReference type="InterPro" id="IPR050250">
    <property type="entry name" value="Macrolide_Exporter_MacB"/>
</dbReference>
<keyword evidence="5 8" id="KW-0472">Membrane</keyword>
<feature type="transmembrane region" description="Helical" evidence="8">
    <location>
        <begin position="848"/>
        <end position="868"/>
    </location>
</feature>
<dbReference type="PANTHER" id="PTHR30572:SF4">
    <property type="entry name" value="ABC TRANSPORTER PERMEASE YTRF"/>
    <property type="match status" value="1"/>
</dbReference>
<evidence type="ECO:0000259" key="9">
    <source>
        <dbReference type="Pfam" id="PF02687"/>
    </source>
</evidence>
<dbReference type="Proteomes" id="UP001157126">
    <property type="component" value="Unassembled WGS sequence"/>
</dbReference>
<feature type="transmembrane region" description="Helical" evidence="8">
    <location>
        <begin position="356"/>
        <end position="377"/>
    </location>
</feature>
<dbReference type="EMBL" id="BSUO01000001">
    <property type="protein sequence ID" value="GMA39132.1"/>
    <property type="molecule type" value="Genomic_DNA"/>
</dbReference>
<comment type="similarity">
    <text evidence="6">Belongs to the ABC-4 integral membrane protein family.</text>
</comment>